<dbReference type="PANTHER" id="PTHR34136">
    <property type="match status" value="1"/>
</dbReference>
<organism evidence="3 4">
    <name type="scientific">Thermosipho africanus (strain TCF52B)</name>
    <dbReference type="NCBI Taxonomy" id="484019"/>
    <lineage>
        <taxon>Bacteria</taxon>
        <taxon>Thermotogati</taxon>
        <taxon>Thermotogota</taxon>
        <taxon>Thermotogae</taxon>
        <taxon>Thermotogales</taxon>
        <taxon>Fervidobacteriaceae</taxon>
        <taxon>Thermosipho</taxon>
    </lineage>
</organism>
<dbReference type="OrthoDB" id="9771846at2"/>
<dbReference type="GO" id="GO:0016758">
    <property type="term" value="F:hexosyltransferase activity"/>
    <property type="evidence" value="ECO:0007669"/>
    <property type="project" value="TreeGrafter"/>
</dbReference>
<dbReference type="CAZy" id="GT26">
    <property type="family name" value="Glycosyltransferase Family 26"/>
</dbReference>
<keyword evidence="2" id="KW-0808">Transferase</keyword>
<reference evidence="3 4" key="1">
    <citation type="journal article" date="2009" name="J. Bacteriol.">
        <title>The genome of Thermosipho africanus TCF52B: lateral genetic connections to the Firmicutes and Archaea.</title>
        <authorList>
            <person name="Nesboe C.L."/>
            <person name="Bapteste E."/>
            <person name="Curtis B."/>
            <person name="Dahle H."/>
            <person name="Lopez P."/>
            <person name="Macleod D."/>
            <person name="Dlutek M."/>
            <person name="Bowman S."/>
            <person name="Zhaxybayeva O."/>
            <person name="Birkeland N.-K."/>
            <person name="Doolittle W.F."/>
        </authorList>
    </citation>
    <scope>NUCLEOTIDE SEQUENCE [LARGE SCALE GENOMIC DNA]</scope>
    <source>
        <strain evidence="3 4">TCF52B</strain>
    </source>
</reference>
<dbReference type="EMBL" id="CP001185">
    <property type="protein sequence ID" value="ACJ76113.1"/>
    <property type="molecule type" value="Genomic_DNA"/>
</dbReference>
<dbReference type="RefSeq" id="WP_004102496.1">
    <property type="nucleotide sequence ID" value="NC_011653.1"/>
</dbReference>
<sequence length="238" mass="27599">MDIVNFSQLKITVGFENEIREEIVKSIISNEKTFIVTLNASILLRALKDGYYRNVVNNATYIIPDGSGIVWALKRNRNILTDRITGIDTMLYLCEKSKEYNWKVYLLGAKPKVIEEAAKKLKNNGVNVVGFHHGYFPFDDKSVSEEIERLKPDLVFVGMGVPRQEEWIFNNISLPFKFAMGVGGSFDVISGLKKRAPLIFQKMKLEWFYRWLQSPIKKRHVPFEIIKYTYLVLRGKIR</sequence>
<dbReference type="Pfam" id="PF03808">
    <property type="entry name" value="Glyco_tran_WecG"/>
    <property type="match status" value="1"/>
</dbReference>
<dbReference type="CDD" id="cd06533">
    <property type="entry name" value="Glyco_transf_WecG_TagA"/>
    <property type="match status" value="1"/>
</dbReference>
<gene>
    <name evidence="3" type="ordered locus">THA_1676</name>
</gene>
<dbReference type="Proteomes" id="UP000002453">
    <property type="component" value="Chromosome"/>
</dbReference>
<keyword evidence="1" id="KW-0328">Glycosyltransferase</keyword>
<protein>
    <submittedName>
        <fullName evidence="3">Lipopolysaccharide biosynthesis protein, putative</fullName>
    </submittedName>
</protein>
<dbReference type="PANTHER" id="PTHR34136:SF1">
    <property type="entry name" value="UDP-N-ACETYL-D-MANNOSAMINURONIC ACID TRANSFERASE"/>
    <property type="match status" value="1"/>
</dbReference>
<evidence type="ECO:0000256" key="2">
    <source>
        <dbReference type="ARBA" id="ARBA00022679"/>
    </source>
</evidence>
<accession>B7IDN6</accession>
<evidence type="ECO:0000313" key="3">
    <source>
        <dbReference type="EMBL" id="ACJ76113.1"/>
    </source>
</evidence>
<dbReference type="eggNOG" id="COG1922">
    <property type="taxonomic scope" value="Bacteria"/>
</dbReference>
<evidence type="ECO:0000256" key="1">
    <source>
        <dbReference type="ARBA" id="ARBA00022676"/>
    </source>
</evidence>
<proteinExistence type="predicted"/>
<dbReference type="KEGG" id="taf:THA_1676"/>
<evidence type="ECO:0000313" key="4">
    <source>
        <dbReference type="Proteomes" id="UP000002453"/>
    </source>
</evidence>
<dbReference type="STRING" id="484019.THA_1676"/>
<keyword evidence="4" id="KW-1185">Reference proteome</keyword>
<dbReference type="HOGENOM" id="CLU_063203_3_1_0"/>
<dbReference type="InterPro" id="IPR004629">
    <property type="entry name" value="WecG_TagA_CpsF"/>
</dbReference>
<name>B7IDN6_THEAB</name>
<dbReference type="NCBIfam" id="TIGR00696">
    <property type="entry name" value="wecG_tagA_cpsF"/>
    <property type="match status" value="1"/>
</dbReference>
<dbReference type="AlphaFoldDB" id="B7IDN6"/>